<dbReference type="GeneID" id="40749277"/>
<dbReference type="AlphaFoldDB" id="A0A074XJJ8"/>
<evidence type="ECO:0000313" key="2">
    <source>
        <dbReference type="EMBL" id="KEQ85663.1"/>
    </source>
</evidence>
<reference evidence="2 3" key="1">
    <citation type="journal article" date="2014" name="BMC Genomics">
        <title>Genome sequencing of four Aureobasidium pullulans varieties: biotechnological potential, stress tolerance, and description of new species.</title>
        <authorList>
            <person name="Gostin Ar C."/>
            <person name="Ohm R.A."/>
            <person name="Kogej T."/>
            <person name="Sonjak S."/>
            <person name="Turk M."/>
            <person name="Zajc J."/>
            <person name="Zalar P."/>
            <person name="Grube M."/>
            <person name="Sun H."/>
            <person name="Han J."/>
            <person name="Sharma A."/>
            <person name="Chiniquy J."/>
            <person name="Ngan C.Y."/>
            <person name="Lipzen A."/>
            <person name="Barry K."/>
            <person name="Grigoriev I.V."/>
            <person name="Gunde-Cimerman N."/>
        </authorList>
    </citation>
    <scope>NUCLEOTIDE SEQUENCE [LARGE SCALE GENOMIC DNA]</scope>
    <source>
        <strain evidence="2 3">EXF-150</strain>
    </source>
</reference>
<feature type="region of interest" description="Disordered" evidence="1">
    <location>
        <begin position="44"/>
        <end position="97"/>
    </location>
</feature>
<proteinExistence type="predicted"/>
<name>A0A074XJJ8_AURPU</name>
<dbReference type="HOGENOM" id="CLU_1959159_0_0_1"/>
<dbReference type="Proteomes" id="UP000030706">
    <property type="component" value="Unassembled WGS sequence"/>
</dbReference>
<dbReference type="RefSeq" id="XP_029761850.1">
    <property type="nucleotide sequence ID" value="XM_029906971.1"/>
</dbReference>
<dbReference type="EMBL" id="KL584980">
    <property type="protein sequence ID" value="KEQ85663.1"/>
    <property type="molecule type" value="Genomic_DNA"/>
</dbReference>
<protein>
    <submittedName>
        <fullName evidence="2">Uncharacterized protein</fullName>
    </submittedName>
</protein>
<accession>A0A074XJJ8</accession>
<keyword evidence="3" id="KW-1185">Reference proteome</keyword>
<evidence type="ECO:0000313" key="3">
    <source>
        <dbReference type="Proteomes" id="UP000030706"/>
    </source>
</evidence>
<evidence type="ECO:0000256" key="1">
    <source>
        <dbReference type="SAM" id="MobiDB-lite"/>
    </source>
</evidence>
<sequence>MTVAVIKVLKPDPDAKGRNNYPKVKTLYAVVTYMRSITMREMKDVEESLVPKKKGRKKPAPGKGPKKTATPKEPQIKAKYYASKRKGKYSKGDYGPLDSNFADLDLKLYDTYKKKGRKKCFRVYACKN</sequence>
<gene>
    <name evidence="2" type="ORF">M438DRAFT_354707</name>
</gene>
<organism evidence="2 3">
    <name type="scientific">Aureobasidium pullulans EXF-150</name>
    <dbReference type="NCBI Taxonomy" id="1043002"/>
    <lineage>
        <taxon>Eukaryota</taxon>
        <taxon>Fungi</taxon>
        <taxon>Dikarya</taxon>
        <taxon>Ascomycota</taxon>
        <taxon>Pezizomycotina</taxon>
        <taxon>Dothideomycetes</taxon>
        <taxon>Dothideomycetidae</taxon>
        <taxon>Dothideales</taxon>
        <taxon>Saccotheciaceae</taxon>
        <taxon>Aureobasidium</taxon>
    </lineage>
</organism>
<feature type="compositionally biased region" description="Basic residues" evidence="1">
    <location>
        <begin position="51"/>
        <end position="66"/>
    </location>
</feature>